<feature type="compositionally biased region" description="Polar residues" evidence="6">
    <location>
        <begin position="653"/>
        <end position="662"/>
    </location>
</feature>
<feature type="domain" description="Fork-head" evidence="7">
    <location>
        <begin position="126"/>
        <end position="229"/>
    </location>
</feature>
<comment type="subcellular location">
    <subcellularLocation>
        <location evidence="5">Nucleus</location>
    </subcellularLocation>
</comment>
<dbReference type="CDD" id="cd20036">
    <property type="entry name" value="FH_FOXR"/>
    <property type="match status" value="1"/>
</dbReference>
<feature type="compositionally biased region" description="Basic and acidic residues" evidence="6">
    <location>
        <begin position="606"/>
        <end position="652"/>
    </location>
</feature>
<dbReference type="PANTHER" id="PTHR46789:SF2">
    <property type="entry name" value="FORKHEAD BOX PROTEIN R2"/>
    <property type="match status" value="1"/>
</dbReference>
<feature type="DNA-binding region" description="Fork-head" evidence="5">
    <location>
        <begin position="126"/>
        <end position="229"/>
    </location>
</feature>
<evidence type="ECO:0000259" key="7">
    <source>
        <dbReference type="PROSITE" id="PS50039"/>
    </source>
</evidence>
<accession>A0A4U5U5T5</accession>
<feature type="compositionally biased region" description="Acidic residues" evidence="6">
    <location>
        <begin position="486"/>
        <end position="497"/>
    </location>
</feature>
<dbReference type="GO" id="GO:0005634">
    <property type="term" value="C:nucleus"/>
    <property type="evidence" value="ECO:0007669"/>
    <property type="project" value="UniProtKB-SubCell"/>
</dbReference>
<keyword evidence="2 5" id="KW-0238">DNA-binding</keyword>
<evidence type="ECO:0000313" key="9">
    <source>
        <dbReference type="Proteomes" id="UP000298787"/>
    </source>
</evidence>
<feature type="compositionally biased region" description="Basic and acidic residues" evidence="6">
    <location>
        <begin position="561"/>
        <end position="573"/>
    </location>
</feature>
<dbReference type="Proteomes" id="UP000298787">
    <property type="component" value="Chromosome 4"/>
</dbReference>
<dbReference type="Gene3D" id="1.10.10.10">
    <property type="entry name" value="Winged helix-like DNA-binding domain superfamily/Winged helix DNA-binding domain"/>
    <property type="match status" value="1"/>
</dbReference>
<dbReference type="SMART" id="SM00339">
    <property type="entry name" value="FH"/>
    <property type="match status" value="1"/>
</dbReference>
<dbReference type="Pfam" id="PF00250">
    <property type="entry name" value="Forkhead"/>
    <property type="match status" value="1"/>
</dbReference>
<dbReference type="PRINTS" id="PR00053">
    <property type="entry name" value="FORKHEAD"/>
</dbReference>
<feature type="compositionally biased region" description="Basic and acidic residues" evidence="6">
    <location>
        <begin position="448"/>
        <end position="464"/>
    </location>
</feature>
<dbReference type="InterPro" id="IPR006018">
    <property type="entry name" value="Caldesmon_LSP"/>
</dbReference>
<dbReference type="Pfam" id="PF02029">
    <property type="entry name" value="Caldesmon"/>
    <property type="match status" value="1"/>
</dbReference>
<feature type="region of interest" description="Disordered" evidence="6">
    <location>
        <begin position="447"/>
        <end position="547"/>
    </location>
</feature>
<organism evidence="8 9">
    <name type="scientific">Collichthys lucidus</name>
    <name type="common">Big head croaker</name>
    <name type="synonym">Sciaena lucida</name>
    <dbReference type="NCBI Taxonomy" id="240159"/>
    <lineage>
        <taxon>Eukaryota</taxon>
        <taxon>Metazoa</taxon>
        <taxon>Chordata</taxon>
        <taxon>Craniata</taxon>
        <taxon>Vertebrata</taxon>
        <taxon>Euteleostomi</taxon>
        <taxon>Actinopterygii</taxon>
        <taxon>Neopterygii</taxon>
        <taxon>Teleostei</taxon>
        <taxon>Neoteleostei</taxon>
        <taxon>Acanthomorphata</taxon>
        <taxon>Eupercaria</taxon>
        <taxon>Sciaenidae</taxon>
        <taxon>Collichthys</taxon>
    </lineage>
</organism>
<dbReference type="EMBL" id="CM014081">
    <property type="protein sequence ID" value="TKS69469.1"/>
    <property type="molecule type" value="Genomic_DNA"/>
</dbReference>
<dbReference type="InterPro" id="IPR036388">
    <property type="entry name" value="WH-like_DNA-bd_sf"/>
</dbReference>
<feature type="compositionally biased region" description="Acidic residues" evidence="6">
    <location>
        <begin position="595"/>
        <end position="605"/>
    </location>
</feature>
<dbReference type="InterPro" id="IPR052328">
    <property type="entry name" value="FOX_transcription_regulators"/>
</dbReference>
<dbReference type="InterPro" id="IPR016187">
    <property type="entry name" value="CTDL_fold"/>
</dbReference>
<feature type="compositionally biased region" description="Polar residues" evidence="6">
    <location>
        <begin position="501"/>
        <end position="511"/>
    </location>
</feature>
<proteinExistence type="predicted"/>
<evidence type="ECO:0000256" key="5">
    <source>
        <dbReference type="PROSITE-ProRule" id="PRU00089"/>
    </source>
</evidence>
<keyword evidence="3" id="KW-0804">Transcription</keyword>
<keyword evidence="4 5" id="KW-0539">Nucleus</keyword>
<keyword evidence="9" id="KW-1185">Reference proteome</keyword>
<evidence type="ECO:0000313" key="8">
    <source>
        <dbReference type="EMBL" id="TKS69469.1"/>
    </source>
</evidence>
<name>A0A4U5U5T5_COLLU</name>
<dbReference type="PANTHER" id="PTHR46789">
    <property type="entry name" value="FORKHEAD BOX PROTEIN R1"/>
    <property type="match status" value="1"/>
</dbReference>
<dbReference type="GO" id="GO:0003700">
    <property type="term" value="F:DNA-binding transcription factor activity"/>
    <property type="evidence" value="ECO:0007669"/>
    <property type="project" value="InterPro"/>
</dbReference>
<dbReference type="PROSITE" id="PS50039">
    <property type="entry name" value="FORK_HEAD_3"/>
    <property type="match status" value="1"/>
</dbReference>
<protein>
    <submittedName>
        <fullName evidence="8">Forkhead box protein N5</fullName>
    </submittedName>
</protein>
<reference evidence="8 9" key="1">
    <citation type="submission" date="2019-01" db="EMBL/GenBank/DDBJ databases">
        <title>Genome Assembly of Collichthys lucidus.</title>
        <authorList>
            <person name="Cai M."/>
            <person name="Xiao S."/>
        </authorList>
    </citation>
    <scope>NUCLEOTIDE SEQUENCE [LARGE SCALE GENOMIC DNA]</scope>
    <source>
        <strain evidence="8">JT15FE1705JMU</strain>
        <tissue evidence="8">Muscle</tissue>
    </source>
</reference>
<keyword evidence="1" id="KW-0805">Transcription regulation</keyword>
<feature type="region of interest" description="Disordered" evidence="6">
    <location>
        <begin position="561"/>
        <end position="671"/>
    </location>
</feature>
<dbReference type="CDD" id="cd00037">
    <property type="entry name" value="CLECT"/>
    <property type="match status" value="1"/>
</dbReference>
<evidence type="ECO:0000256" key="1">
    <source>
        <dbReference type="ARBA" id="ARBA00023015"/>
    </source>
</evidence>
<dbReference type="InterPro" id="IPR036390">
    <property type="entry name" value="WH_DNA-bd_sf"/>
</dbReference>
<dbReference type="AlphaFoldDB" id="A0A4U5U5T5"/>
<evidence type="ECO:0000256" key="4">
    <source>
        <dbReference type="ARBA" id="ARBA00023242"/>
    </source>
</evidence>
<evidence type="ECO:0000256" key="3">
    <source>
        <dbReference type="ARBA" id="ARBA00023163"/>
    </source>
</evidence>
<dbReference type="STRING" id="240159.A0A4U5U5T5"/>
<evidence type="ECO:0000256" key="6">
    <source>
        <dbReference type="SAM" id="MobiDB-lite"/>
    </source>
</evidence>
<dbReference type="SUPFAM" id="SSF46785">
    <property type="entry name" value="Winged helix' DNA-binding domain"/>
    <property type="match status" value="1"/>
</dbReference>
<gene>
    <name evidence="8" type="ORF">D9C73_003533</name>
</gene>
<dbReference type="InterPro" id="IPR001766">
    <property type="entry name" value="Fork_head_dom"/>
</dbReference>
<evidence type="ECO:0000256" key="2">
    <source>
        <dbReference type="ARBA" id="ARBA00023125"/>
    </source>
</evidence>
<dbReference type="GO" id="GO:1990837">
    <property type="term" value="F:sequence-specific double-stranded DNA binding"/>
    <property type="evidence" value="ECO:0007669"/>
    <property type="project" value="TreeGrafter"/>
</dbReference>
<feature type="region of interest" description="Disordered" evidence="6">
    <location>
        <begin position="378"/>
        <end position="419"/>
    </location>
</feature>
<dbReference type="SUPFAM" id="SSF56436">
    <property type="entry name" value="C-type lectin-like"/>
    <property type="match status" value="2"/>
</dbReference>
<sequence length="855" mass="97433">MTLQLKTKARLFDLHCSVGLTDWDMDKELKLATTSDQFYHDTFVKPNLWLLVNPNIACPIQYGKKAAADLQTLCDPAEEIPTPRLDPADSRRQLNSDLHMFAHHDAHSVSSSTEYMWTLKPGCWPRPPVNYCILIALALKSSHTGSLKVQQIYHFTREHFPFFQTAPDGWKNTIRHNLCFNNSFRKTCNQLCGDGKRKSCFWHLTLDGQRRLKDEIRTLTGESFKQLERSMSHPGEMWKWSTGLSDYADEGWHQNIDGSCASISSRNKLMVPQNCEDRFPFICYKDNLILIKENKTWEEALEYCTIIGYKLVSVHPGADHADMMSMIEYEGSTEKVGSYSLHPADNANLWRDVVKEGGDLSNNATWGIAPQEIHSTLVTAQRSQEDAEEVERERRRRSREKERGEGGPSWPEPPQHNDLAHDTELDEELKPTCCLVLEEDEGFSDWSNRLENRNDQEVPDDCRARVQRPSTAQWKPNPKEEKQQKDDEEEVEEETCETEQSGRSQRVSTSPPEKMSNNRKEVRTSYSSTVFLPQDTRLHHGQPADRTSYLVAGTMKPRGACRVDGEVQQKEQKEEEEVQAAQQTEWRSAEIEQSPTDEDDQEEEELRFTHEEKEDVHLSREERHREEKEEEEEHKVTEKRSTEGQRSEEVNRRSATSRCSSSEGDESLHCYGPMSPTFKIIERTESLKKSTNSIKKTLPPIAVSKIDKKLEQYTHALEVSSKEGRSSIQVLTDLMNPTEPVSSKKNLFEAGEAWNQNIVSMTPSKDADALKVGVADLINQWVRGSEDGSRCSSPCKPAESSSGKRYKFVVTGHGKYEKVSADSDCSEDANCQPAIKLPLVCLTTAGLIIIVIMIT</sequence>